<evidence type="ECO:0000313" key="4">
    <source>
        <dbReference type="EMBL" id="KAK1262766.1"/>
    </source>
</evidence>
<comment type="caution">
    <text evidence="4">The sequence shown here is derived from an EMBL/GenBank/DDBJ whole genome shotgun (WGS) entry which is preliminary data.</text>
</comment>
<evidence type="ECO:0000256" key="2">
    <source>
        <dbReference type="SAM" id="MobiDB-lite"/>
    </source>
</evidence>
<dbReference type="InterPro" id="IPR027356">
    <property type="entry name" value="NPH3_dom"/>
</dbReference>
<reference evidence="4" key="2">
    <citation type="submission" date="2023-06" db="EMBL/GenBank/DDBJ databases">
        <authorList>
            <person name="Ma L."/>
            <person name="Liu K.-W."/>
            <person name="Li Z."/>
            <person name="Hsiao Y.-Y."/>
            <person name="Qi Y."/>
            <person name="Fu T."/>
            <person name="Tang G."/>
            <person name="Zhang D."/>
            <person name="Sun W.-H."/>
            <person name="Liu D.-K."/>
            <person name="Li Y."/>
            <person name="Chen G.-Z."/>
            <person name="Liu X.-D."/>
            <person name="Liao X.-Y."/>
            <person name="Jiang Y.-T."/>
            <person name="Yu X."/>
            <person name="Hao Y."/>
            <person name="Huang J."/>
            <person name="Zhao X.-W."/>
            <person name="Ke S."/>
            <person name="Chen Y.-Y."/>
            <person name="Wu W.-L."/>
            <person name="Hsu J.-L."/>
            <person name="Lin Y.-F."/>
            <person name="Huang M.-D."/>
            <person name="Li C.-Y."/>
            <person name="Huang L."/>
            <person name="Wang Z.-W."/>
            <person name="Zhao X."/>
            <person name="Zhong W.-Y."/>
            <person name="Peng D.-H."/>
            <person name="Ahmad S."/>
            <person name="Lan S."/>
            <person name="Zhang J.-S."/>
            <person name="Tsai W.-C."/>
            <person name="Van De Peer Y."/>
            <person name="Liu Z.-J."/>
        </authorList>
    </citation>
    <scope>NUCLEOTIDE SEQUENCE</scope>
    <source>
        <strain evidence="4">SCP</strain>
        <tissue evidence="4">Leaves</tissue>
    </source>
</reference>
<dbReference type="Pfam" id="PF21588">
    <property type="entry name" value="AP5B1_middle"/>
    <property type="match status" value="1"/>
</dbReference>
<dbReference type="Pfam" id="PF03000">
    <property type="entry name" value="NPH3"/>
    <property type="match status" value="1"/>
</dbReference>
<keyword evidence="5" id="KW-1185">Reference proteome</keyword>
<dbReference type="InterPro" id="IPR038741">
    <property type="entry name" value="AP5B1"/>
</dbReference>
<feature type="region of interest" description="Disordered" evidence="2">
    <location>
        <begin position="707"/>
        <end position="731"/>
    </location>
</feature>
<accession>A0AAV9AF45</accession>
<protein>
    <submittedName>
        <fullName evidence="4">BTB/POZ domain-containing protein</fullName>
    </submittedName>
</protein>
<dbReference type="PANTHER" id="PTHR34033:SF1">
    <property type="entry name" value="AP-5 COMPLEX SUBUNIT BETA-1"/>
    <property type="match status" value="1"/>
</dbReference>
<sequence length="1633" mass="179854">MEKPPPPPPLPLPNSASEWETLIDDFQSGRRGRWLSQHPGPSLLDHSLHSLLRRDFPLRLPLLLFLEEFAADSLVPASESEPSLSALLDSLRSVVQSPSVSSAGEASSVSTYLFKEQMMSSVTAIAISIDGLERAPKQLEWLVELLLAVANRPNHGPDRQSRAVACECLRELELAYPGLLSEVSGHIWNICQAERTHASQAYILLLTAVIRNMVVCNIRAPILTSSAPLIPFNAPPKSDREGSGGPDLKELRRAVAFLLERSRSLTSTAVASVFVPTVAEIVAAGAAMSASALKVQFSGLLYSYDPLLTHVVLLTLSSRLPDASAAASAAEPDIARRLMLIPREAHRPLPLRLLPLHWLLGSNILARNTQFALSIISGFYPTVFDPLALKALKLDVLARCAVCLDRGEAELKGVSPVKLMEDSLVCVSGYKWLPPSSTETAVAFRALHKFLIAAVNRSNDPAESVIFHAIQNMLVDMALEFRRLVPVIVVFVDRLMSCGSAHLWLGERLLQNLDEQLLPKVVTDHRFASYFPIFDRIAENETVPPRGLLELLMKYMVSLVEKHSIDTDTSLRTWSQGSKVLGVCRTMLVHHHSSRVFRGLSRLLAFTCQYFPDLEVRDNARIYLRMLLCVPGKKLRHILNVEEQLPGVSPAPHPSTFSEAQSPRPEDLKKLLTISSYIHLERVFPLLVKQSWSLALPSVVGVDNNETESLRGIRDSSTQSPEPLKGDADGNAKPQILAETEKIGSSKEPLRVTDSKAVEVVRILRAHFACIPDYRHMPGLKVKIPCVLHFDSEALSHAWGIDLSALGSDGVDVLPSLCAIVISFSSSAHYGSIPPFHVPFLIGEPPLPIEEGSEGDESFRARVMVELEPREPMPGLVDVTIEANVDSGQSILGSLKCVAVGMEDLFLKAVIPPGIPENVIEEYNVALFHALWEACGNPASTGREAFPLRGGRGVAAINGTRSVKLLEVSSVSLIHAVELHLAPFVVSVTGELLVDAVKDGGIIRDVIWKVDSSGSDSDGENPGASSENGHPLQLKYIEDENLSEGLSGSSKRNMGCFLERLNHAAALYLGSDFKSENPLQVWYCISSSVNQRRWSIFSFDVQRFYHCGIGWKVNIISAYSERLRRLIKQEKKKTHMKNPSIKIMDFPGGPDAFELVLRFCYNDGRLLMTPTNLPLLHCSAIDLEMTEKASTCNLLRQTETFLDGLFYWTWNDILGSLKSCEPFIASADESGLLHKLVSSLLAKISANSEISFAGSASFSAPSSSSSSSPDTSNNPQSSSSTKTHDPIKPSFGREWWFDDLTVLPPPIIERFLAVLGAYGEDNKNLILTRFLLHYLKSAVQKTGSTRFEYGGLADTAVHGVVLMGRTAFSCRGLFWVLRTVSCLGLSKECRVKLERLMGLMLDMATLDDLLVSGGSSDGGVYDVNLVLRLVRVYVEASMDVGVCLPKMKKVGRLVDKYLGEISPDQGLKVSKFLAVAESLPDCARDCFDGVYRASHPTMSSEERTRLCRCLNYEKLTLEACKDLAKNPRIPPRIAMQALVSQQSKLQGRRAVIGQYHPKTPSSSRIAYSAVGEMETEEASSSSSPPPSTESMPEEKEEMRLNFERMRWRVMELEKVCKEMKGQMSKMNKNKKVD</sequence>
<proteinExistence type="inferred from homology"/>
<dbReference type="InterPro" id="IPR048979">
    <property type="entry name" value="AP5B1_middle"/>
</dbReference>
<reference evidence="4" key="1">
    <citation type="journal article" date="2023" name="Nat. Commun.">
        <title>Diploid and tetraploid genomes of Acorus and the evolution of monocots.</title>
        <authorList>
            <person name="Ma L."/>
            <person name="Liu K.W."/>
            <person name="Li Z."/>
            <person name="Hsiao Y.Y."/>
            <person name="Qi Y."/>
            <person name="Fu T."/>
            <person name="Tang G.D."/>
            <person name="Zhang D."/>
            <person name="Sun W.H."/>
            <person name="Liu D.K."/>
            <person name="Li Y."/>
            <person name="Chen G.Z."/>
            <person name="Liu X.D."/>
            <person name="Liao X.Y."/>
            <person name="Jiang Y.T."/>
            <person name="Yu X."/>
            <person name="Hao Y."/>
            <person name="Huang J."/>
            <person name="Zhao X.W."/>
            <person name="Ke S."/>
            <person name="Chen Y.Y."/>
            <person name="Wu W.L."/>
            <person name="Hsu J.L."/>
            <person name="Lin Y.F."/>
            <person name="Huang M.D."/>
            <person name="Li C.Y."/>
            <person name="Huang L."/>
            <person name="Wang Z.W."/>
            <person name="Zhao X."/>
            <person name="Zhong W.Y."/>
            <person name="Peng D.H."/>
            <person name="Ahmad S."/>
            <person name="Lan S."/>
            <person name="Zhang J.S."/>
            <person name="Tsai W.C."/>
            <person name="Van de Peer Y."/>
            <person name="Liu Z.J."/>
        </authorList>
    </citation>
    <scope>NUCLEOTIDE SEQUENCE</scope>
    <source>
        <strain evidence="4">SCP</strain>
    </source>
</reference>
<evidence type="ECO:0000256" key="1">
    <source>
        <dbReference type="PROSITE-ProRule" id="PRU00982"/>
    </source>
</evidence>
<gene>
    <name evidence="4" type="ORF">QJS04_geneDACA019550</name>
</gene>
<dbReference type="Proteomes" id="UP001179952">
    <property type="component" value="Unassembled WGS sequence"/>
</dbReference>
<feature type="region of interest" description="Disordered" evidence="2">
    <location>
        <begin position="1571"/>
        <end position="1600"/>
    </location>
</feature>
<feature type="compositionally biased region" description="Low complexity" evidence="2">
    <location>
        <begin position="1262"/>
        <end position="1280"/>
    </location>
</feature>
<dbReference type="GO" id="GO:0016197">
    <property type="term" value="P:endosomal transport"/>
    <property type="evidence" value="ECO:0007669"/>
    <property type="project" value="InterPro"/>
</dbReference>
<organism evidence="4 5">
    <name type="scientific">Acorus gramineus</name>
    <name type="common">Dwarf sweet flag</name>
    <dbReference type="NCBI Taxonomy" id="55184"/>
    <lineage>
        <taxon>Eukaryota</taxon>
        <taxon>Viridiplantae</taxon>
        <taxon>Streptophyta</taxon>
        <taxon>Embryophyta</taxon>
        <taxon>Tracheophyta</taxon>
        <taxon>Spermatophyta</taxon>
        <taxon>Magnoliopsida</taxon>
        <taxon>Liliopsida</taxon>
        <taxon>Acoraceae</taxon>
        <taxon>Acorus</taxon>
    </lineage>
</organism>
<dbReference type="GO" id="GO:0030119">
    <property type="term" value="C:AP-type membrane coat adaptor complex"/>
    <property type="evidence" value="ECO:0007669"/>
    <property type="project" value="TreeGrafter"/>
</dbReference>
<evidence type="ECO:0000313" key="5">
    <source>
        <dbReference type="Proteomes" id="UP001179952"/>
    </source>
</evidence>
<feature type="region of interest" description="Disordered" evidence="2">
    <location>
        <begin position="1262"/>
        <end position="1286"/>
    </location>
</feature>
<dbReference type="PANTHER" id="PTHR34033">
    <property type="entry name" value="AP-5 COMPLEX SUBUNIT BETA-1"/>
    <property type="match status" value="1"/>
</dbReference>
<feature type="domain" description="NPH3" evidence="3">
    <location>
        <begin position="1294"/>
        <end position="1544"/>
    </location>
</feature>
<comment type="similarity">
    <text evidence="1">Belongs to the NPH3 family.</text>
</comment>
<dbReference type="EMBL" id="JAUJYN010000010">
    <property type="protein sequence ID" value="KAK1262766.1"/>
    <property type="molecule type" value="Genomic_DNA"/>
</dbReference>
<name>A0AAV9AF45_ACOGR</name>
<evidence type="ECO:0000259" key="3">
    <source>
        <dbReference type="PROSITE" id="PS51649"/>
    </source>
</evidence>
<dbReference type="PROSITE" id="PS51649">
    <property type="entry name" value="NPH3"/>
    <property type="match status" value="1"/>
</dbReference>